<gene>
    <name evidence="1" type="ORF">JZ786_08425</name>
</gene>
<dbReference type="EMBL" id="CP071182">
    <property type="protein sequence ID" value="QSO48949.1"/>
    <property type="molecule type" value="Genomic_DNA"/>
</dbReference>
<dbReference type="RefSeq" id="WP_206658264.1">
    <property type="nucleotide sequence ID" value="NZ_CP071182.1"/>
</dbReference>
<dbReference type="AlphaFoldDB" id="A0A9X7Z7C0"/>
<dbReference type="Proteomes" id="UP000663505">
    <property type="component" value="Chromosome"/>
</dbReference>
<evidence type="ECO:0000313" key="2">
    <source>
        <dbReference type="Proteomes" id="UP000663505"/>
    </source>
</evidence>
<organism evidence="1 2">
    <name type="scientific">Alicyclobacillus mengziensis</name>
    <dbReference type="NCBI Taxonomy" id="2931921"/>
    <lineage>
        <taxon>Bacteria</taxon>
        <taxon>Bacillati</taxon>
        <taxon>Bacillota</taxon>
        <taxon>Bacilli</taxon>
        <taxon>Bacillales</taxon>
        <taxon>Alicyclobacillaceae</taxon>
        <taxon>Alicyclobacillus</taxon>
    </lineage>
</organism>
<protein>
    <submittedName>
        <fullName evidence="1">Uncharacterized protein</fullName>
    </submittedName>
</protein>
<proteinExistence type="predicted"/>
<dbReference type="KEGG" id="afx:JZ786_08425"/>
<sequence>MDRQSPEEWLDNFVHVEFKRFVNADHSGNERPSGETKSGYLIYNAHRQDFGFGSFRSSDDYTIDADVLDFVKQRHPDFIPYISSTDGIYIDGTWHVVKDGHQMEH</sequence>
<accession>A0A9X7Z7C0</accession>
<name>A0A9X7Z7C0_9BACL</name>
<evidence type="ECO:0000313" key="1">
    <source>
        <dbReference type="EMBL" id="QSO48949.1"/>
    </source>
</evidence>
<keyword evidence="2" id="KW-1185">Reference proteome</keyword>
<reference evidence="1 2" key="1">
    <citation type="submission" date="2021-02" db="EMBL/GenBank/DDBJ databases">
        <title>Alicyclobacillus curvatus sp. nov. and Alicyclobacillus mengziensis sp. nov., two acidophilic bacteria isolated from acid mine drainage.</title>
        <authorList>
            <person name="Huang Y."/>
        </authorList>
    </citation>
    <scope>NUCLEOTIDE SEQUENCE [LARGE SCALE GENOMIC DNA]</scope>
    <source>
        <strain evidence="1 2">S30H14</strain>
    </source>
</reference>